<sequence>MPLLPSERLRSSGGAPPDLPFALVETVRGGIRLAAVDARAQALGIVPGLTLADARARVPELASIEHRPGDDAALLDWLADACDRYSPSVACHPPQGLVLDITGCEHPYGGEAGLRDDLAGRLARRGLTARLACAATPDAALALACHATADIGALPVAALSVDGDTHQALRRAGLRTIGDLAARPRGPLAARFGEALPVLLARLLGEADPRIVPRRQPPAVQVEARFAEPVARTGFVLDTLDRLVGEAAVRLGEQGCGGRRFEAALFRSDGQVARLAVETGAPARDPAILARLFRERIDGLADPLDPGFGYDLIRLAVPVIEPLGVQQLRLDGGAVADAELAGLIDRLATRLGRTRVRRLHAGDSHIPEQAAFELPVGDPAPPSAWPPLEPGEPPLRPLHLFDTPQRIEVLAEVPDGPPRRFRWRRVQHDVIRSEGPERIAAQWWRRRDGKGLTRDYYRVEDARGRRFWLFRHGLYETEKADPDWYVHGLFA</sequence>
<evidence type="ECO:0000256" key="1">
    <source>
        <dbReference type="ARBA" id="ARBA00022763"/>
    </source>
</evidence>
<gene>
    <name evidence="2" type="ORF">FMM06_00175</name>
</gene>
<protein>
    <submittedName>
        <fullName evidence="2">DNA polymerase Y family protein</fullName>
    </submittedName>
</protein>
<keyword evidence="3" id="KW-1185">Reference proteome</keyword>
<dbReference type="PANTHER" id="PTHR35369">
    <property type="entry name" value="BLR3025 PROTEIN-RELATED"/>
    <property type="match status" value="1"/>
</dbReference>
<dbReference type="RefSeq" id="WP_143554216.1">
    <property type="nucleotide sequence ID" value="NZ_VJWA01000001.1"/>
</dbReference>
<keyword evidence="1" id="KW-0227">DNA damage</keyword>
<name>A0A552UEP0_9SPHN</name>
<comment type="caution">
    <text evidence="2">The sequence shown here is derived from an EMBL/GenBank/DDBJ whole genome shotgun (WGS) entry which is preliminary data.</text>
</comment>
<reference evidence="2 3" key="1">
    <citation type="submission" date="2019-07" db="EMBL/GenBank/DDBJ databases">
        <title>Novel species isolated from glacier.</title>
        <authorList>
            <person name="Liu Q."/>
            <person name="Xin Y.-H."/>
        </authorList>
    </citation>
    <scope>NUCLEOTIDE SEQUENCE [LARGE SCALE GENOMIC DNA]</scope>
    <source>
        <strain evidence="2 3">LB1R16</strain>
    </source>
</reference>
<proteinExistence type="predicted"/>
<dbReference type="InterPro" id="IPR050356">
    <property type="entry name" value="SulA_CellDiv_inhibitor"/>
</dbReference>
<evidence type="ECO:0000313" key="3">
    <source>
        <dbReference type="Proteomes" id="UP000317894"/>
    </source>
</evidence>
<accession>A0A552UEP0</accession>
<dbReference type="CDD" id="cd03468">
    <property type="entry name" value="PolY_like"/>
    <property type="match status" value="1"/>
</dbReference>
<dbReference type="AlphaFoldDB" id="A0A552UEP0"/>
<dbReference type="InterPro" id="IPR043502">
    <property type="entry name" value="DNA/RNA_pol_sf"/>
</dbReference>
<dbReference type="GO" id="GO:0006281">
    <property type="term" value="P:DNA repair"/>
    <property type="evidence" value="ECO:0007669"/>
    <property type="project" value="TreeGrafter"/>
</dbReference>
<dbReference type="SUPFAM" id="SSF56672">
    <property type="entry name" value="DNA/RNA polymerases"/>
    <property type="match status" value="1"/>
</dbReference>
<evidence type="ECO:0000313" key="2">
    <source>
        <dbReference type="EMBL" id="TRW16673.1"/>
    </source>
</evidence>
<dbReference type="EMBL" id="VJWA01000001">
    <property type="protein sequence ID" value="TRW16673.1"/>
    <property type="molecule type" value="Genomic_DNA"/>
</dbReference>
<dbReference type="OrthoDB" id="9788640at2"/>
<dbReference type="PANTHER" id="PTHR35369:SF2">
    <property type="entry name" value="BLR3025 PROTEIN"/>
    <property type="match status" value="1"/>
</dbReference>
<dbReference type="Proteomes" id="UP000317894">
    <property type="component" value="Unassembled WGS sequence"/>
</dbReference>
<organism evidence="2 3">
    <name type="scientific">Glacieibacterium frigidum</name>
    <dbReference type="NCBI Taxonomy" id="2593303"/>
    <lineage>
        <taxon>Bacteria</taxon>
        <taxon>Pseudomonadati</taxon>
        <taxon>Pseudomonadota</taxon>
        <taxon>Alphaproteobacteria</taxon>
        <taxon>Sphingomonadales</taxon>
        <taxon>Sphingosinicellaceae</taxon>
        <taxon>Glacieibacterium</taxon>
    </lineage>
</organism>